<accession>A0ABV0N2R3</accession>
<sequence length="100" mass="11165">MTISEAPPPPRLSRMELSSHCEGGWCFELSELSYHLCPCSSQGNTDDSKAEEITASSCPSGWPSLERNHLLYTSDLDTKRGDFFPSFLPSIHPSIHPCYF</sequence>
<evidence type="ECO:0000313" key="1">
    <source>
        <dbReference type="EMBL" id="MEQ2165665.1"/>
    </source>
</evidence>
<gene>
    <name evidence="1" type="ORF">GOODEAATRI_019446</name>
</gene>
<organism evidence="1 2">
    <name type="scientific">Goodea atripinnis</name>
    <dbReference type="NCBI Taxonomy" id="208336"/>
    <lineage>
        <taxon>Eukaryota</taxon>
        <taxon>Metazoa</taxon>
        <taxon>Chordata</taxon>
        <taxon>Craniata</taxon>
        <taxon>Vertebrata</taxon>
        <taxon>Euteleostomi</taxon>
        <taxon>Actinopterygii</taxon>
        <taxon>Neopterygii</taxon>
        <taxon>Teleostei</taxon>
        <taxon>Neoteleostei</taxon>
        <taxon>Acanthomorphata</taxon>
        <taxon>Ovalentaria</taxon>
        <taxon>Atherinomorphae</taxon>
        <taxon>Cyprinodontiformes</taxon>
        <taxon>Goodeidae</taxon>
        <taxon>Goodea</taxon>
    </lineage>
</organism>
<comment type="caution">
    <text evidence="1">The sequence shown here is derived from an EMBL/GenBank/DDBJ whole genome shotgun (WGS) entry which is preliminary data.</text>
</comment>
<keyword evidence="2" id="KW-1185">Reference proteome</keyword>
<evidence type="ECO:0000313" key="2">
    <source>
        <dbReference type="Proteomes" id="UP001476798"/>
    </source>
</evidence>
<dbReference type="Proteomes" id="UP001476798">
    <property type="component" value="Unassembled WGS sequence"/>
</dbReference>
<protein>
    <submittedName>
        <fullName evidence="1">Uncharacterized protein</fullName>
    </submittedName>
</protein>
<name>A0ABV0N2R3_9TELE</name>
<dbReference type="EMBL" id="JAHRIO010021717">
    <property type="protein sequence ID" value="MEQ2165665.1"/>
    <property type="molecule type" value="Genomic_DNA"/>
</dbReference>
<proteinExistence type="predicted"/>
<reference evidence="1 2" key="1">
    <citation type="submission" date="2021-06" db="EMBL/GenBank/DDBJ databases">
        <authorList>
            <person name="Palmer J.M."/>
        </authorList>
    </citation>
    <scope>NUCLEOTIDE SEQUENCE [LARGE SCALE GENOMIC DNA]</scope>
    <source>
        <strain evidence="1 2">GA_2019</strain>
        <tissue evidence="1">Muscle</tissue>
    </source>
</reference>